<dbReference type="AlphaFoldDB" id="A0A9N8V063"/>
<comment type="caution">
    <text evidence="1">The sequence shown here is derived from an EMBL/GenBank/DDBJ whole genome shotgun (WGS) entry which is preliminary data.</text>
</comment>
<sequence length="206" mass="23807">MAQTPRVNYPSSAPNTMFNYDQIETVRSRMMQVDESQTEFLKINDLTQHTGLSNTFIESNFKKVILHPREIPPVEQEEKFSTLLRTKPIPEIANKEKQIKLEVAIEEGLDGIEKDAKEDMNDEAKWVKLQKEWEIRYKEHREVAKTASLICEDIIGKMDVKRRLEVEEENTKPKDEDIGTQQKLSLEDVLEFMSSGKQNGKGPLVS</sequence>
<keyword evidence="2" id="KW-1185">Reference proteome</keyword>
<dbReference type="EMBL" id="CAJVPK010000017">
    <property type="protein sequence ID" value="CAG8433595.1"/>
    <property type="molecule type" value="Genomic_DNA"/>
</dbReference>
<evidence type="ECO:0000313" key="2">
    <source>
        <dbReference type="Proteomes" id="UP000789706"/>
    </source>
</evidence>
<proteinExistence type="predicted"/>
<dbReference type="Proteomes" id="UP000789706">
    <property type="component" value="Unassembled WGS sequence"/>
</dbReference>
<dbReference type="OrthoDB" id="5568181at2759"/>
<reference evidence="1" key="1">
    <citation type="submission" date="2021-06" db="EMBL/GenBank/DDBJ databases">
        <authorList>
            <person name="Kallberg Y."/>
            <person name="Tangrot J."/>
            <person name="Rosling A."/>
        </authorList>
    </citation>
    <scope>NUCLEOTIDE SEQUENCE</scope>
    <source>
        <strain evidence="1">AZ414A</strain>
    </source>
</reference>
<protein>
    <submittedName>
        <fullName evidence="1">10908_t:CDS:1</fullName>
    </submittedName>
</protein>
<organism evidence="1 2">
    <name type="scientific">Diversispora eburnea</name>
    <dbReference type="NCBI Taxonomy" id="1213867"/>
    <lineage>
        <taxon>Eukaryota</taxon>
        <taxon>Fungi</taxon>
        <taxon>Fungi incertae sedis</taxon>
        <taxon>Mucoromycota</taxon>
        <taxon>Glomeromycotina</taxon>
        <taxon>Glomeromycetes</taxon>
        <taxon>Diversisporales</taxon>
        <taxon>Diversisporaceae</taxon>
        <taxon>Diversispora</taxon>
    </lineage>
</organism>
<gene>
    <name evidence="1" type="ORF">DEBURN_LOCUS507</name>
</gene>
<name>A0A9N8V063_9GLOM</name>
<accession>A0A9N8V063</accession>
<evidence type="ECO:0000313" key="1">
    <source>
        <dbReference type="EMBL" id="CAG8433595.1"/>
    </source>
</evidence>